<dbReference type="Gene3D" id="3.40.50.720">
    <property type="entry name" value="NAD(P)-binding Rossmann-like Domain"/>
    <property type="match status" value="1"/>
</dbReference>
<evidence type="ECO:0000259" key="2">
    <source>
        <dbReference type="Pfam" id="PF01210"/>
    </source>
</evidence>
<reference evidence="4 5" key="1">
    <citation type="submission" date="2016-11" db="EMBL/GenBank/DDBJ databases">
        <authorList>
            <person name="Jaros S."/>
            <person name="Januszkiewicz K."/>
            <person name="Wedrychowicz H."/>
        </authorList>
    </citation>
    <scope>NUCLEOTIDE SEQUENCE [LARGE SCALE GENOMIC DNA]</scope>
    <source>
        <strain evidence="4 5">DSM 16010</strain>
    </source>
</reference>
<dbReference type="PANTHER" id="PTHR38015:SF1">
    <property type="entry name" value="OPINE DEHYDROGENASE DOMAIN-CONTAINING PROTEIN"/>
    <property type="match status" value="1"/>
</dbReference>
<dbReference type="InterPro" id="IPR036291">
    <property type="entry name" value="NAD(P)-bd_dom_sf"/>
</dbReference>
<feature type="domain" description="Glycerol-3-phosphate dehydrogenase NAD-dependent N-terminal" evidence="2">
    <location>
        <begin position="2"/>
        <end position="99"/>
    </location>
</feature>
<dbReference type="SUPFAM" id="SSF48179">
    <property type="entry name" value="6-phosphogluconate dehydrogenase C-terminal domain-like"/>
    <property type="match status" value="1"/>
</dbReference>
<dbReference type="AlphaFoldDB" id="A0A1M7J778"/>
<accession>A0A1M7J778</accession>
<evidence type="ECO:0000313" key="5">
    <source>
        <dbReference type="Proteomes" id="UP000184206"/>
    </source>
</evidence>
<keyword evidence="1" id="KW-0560">Oxidoreductase</keyword>
<dbReference type="GO" id="GO:0051287">
    <property type="term" value="F:NAD binding"/>
    <property type="evidence" value="ECO:0007669"/>
    <property type="project" value="InterPro"/>
</dbReference>
<evidence type="ECO:0000256" key="1">
    <source>
        <dbReference type="ARBA" id="ARBA00023002"/>
    </source>
</evidence>
<keyword evidence="5" id="KW-1185">Reference proteome</keyword>
<dbReference type="InterPro" id="IPR003421">
    <property type="entry name" value="Opine_DH"/>
</dbReference>
<dbReference type="InterPro" id="IPR008927">
    <property type="entry name" value="6-PGluconate_DH-like_C_sf"/>
</dbReference>
<dbReference type="InterPro" id="IPR013328">
    <property type="entry name" value="6PGD_dom2"/>
</dbReference>
<dbReference type="EMBL" id="FRCF01000012">
    <property type="protein sequence ID" value="SHM48788.1"/>
    <property type="molecule type" value="Genomic_DNA"/>
</dbReference>
<feature type="domain" description="Opine dehydrogenase" evidence="3">
    <location>
        <begin position="182"/>
        <end position="325"/>
    </location>
</feature>
<dbReference type="SUPFAM" id="SSF51735">
    <property type="entry name" value="NAD(P)-binding Rossmann-fold domains"/>
    <property type="match status" value="1"/>
</dbReference>
<dbReference type="Gene3D" id="1.10.1040.10">
    <property type="entry name" value="N-(1-d-carboxylethyl)-l-norvaline Dehydrogenase, domain 2"/>
    <property type="match status" value="1"/>
</dbReference>
<dbReference type="GO" id="GO:0046168">
    <property type="term" value="P:glycerol-3-phosphate catabolic process"/>
    <property type="evidence" value="ECO:0007669"/>
    <property type="project" value="InterPro"/>
</dbReference>
<sequence>MKVSIIGAGNGGIVAAADLTEKGHEVTLYHSKNALKDPHPNIIEGNVGFKGRLVHFQQYTQDPKLAVAEAEVIMTCLPTNALLDIFKEISPHLKDGQMIYINGASSMFSILIHNYLKETRPELEVYVGESMSLTYAARYDYTANEAEVILYSHHNLFSAYPAAHTGIMLEKLNRMYDCFVPAKNVMEPALNNGNPESHPAPAILNTGFIDNHGDEFYLYKDGVTEHTIKVIEAIDSERQGICRALGLEAVDKSERSVRSKYFKPGESLQGQYNTSPILKDLVGPTSLENRYIVEDVTNGLMLWKSIAEAVKVKTPTIDSIIHLTRLMLDEGYFQNPLTLERLGLDAGRDLNSQV</sequence>
<dbReference type="Pfam" id="PF01210">
    <property type="entry name" value="NAD_Gly3P_dh_N"/>
    <property type="match status" value="1"/>
</dbReference>
<organism evidence="4 5">
    <name type="scientific">Lacicoccus alkaliphilus DSM 16010</name>
    <dbReference type="NCBI Taxonomy" id="1123231"/>
    <lineage>
        <taxon>Bacteria</taxon>
        <taxon>Bacillati</taxon>
        <taxon>Bacillota</taxon>
        <taxon>Bacilli</taxon>
        <taxon>Bacillales</taxon>
        <taxon>Salinicoccaceae</taxon>
        <taxon>Lacicoccus</taxon>
    </lineage>
</organism>
<evidence type="ECO:0000313" key="4">
    <source>
        <dbReference type="EMBL" id="SHM48788.1"/>
    </source>
</evidence>
<proteinExistence type="predicted"/>
<dbReference type="Proteomes" id="UP000184206">
    <property type="component" value="Unassembled WGS sequence"/>
</dbReference>
<dbReference type="RefSeq" id="WP_072710659.1">
    <property type="nucleotide sequence ID" value="NZ_FRCF01000012.1"/>
</dbReference>
<dbReference type="Pfam" id="PF02317">
    <property type="entry name" value="Octopine_DH"/>
    <property type="match status" value="1"/>
</dbReference>
<gene>
    <name evidence="4" type="ORF">SAMN02745189_02239</name>
</gene>
<dbReference type="InterPro" id="IPR051729">
    <property type="entry name" value="Opine/Lysopine_DH"/>
</dbReference>
<dbReference type="PANTHER" id="PTHR38015">
    <property type="entry name" value="BLR6086 PROTEIN"/>
    <property type="match status" value="1"/>
</dbReference>
<dbReference type="STRING" id="1123231.SAMN02745189_02239"/>
<protein>
    <submittedName>
        <fullName evidence="4">Opine dehydrogenase</fullName>
    </submittedName>
</protein>
<dbReference type="OrthoDB" id="1073746at2"/>
<name>A0A1M7J778_9BACL</name>
<dbReference type="InterPro" id="IPR011128">
    <property type="entry name" value="G3P_DH_NAD-dep_N"/>
</dbReference>
<evidence type="ECO:0000259" key="3">
    <source>
        <dbReference type="Pfam" id="PF02317"/>
    </source>
</evidence>
<dbReference type="GO" id="GO:0016616">
    <property type="term" value="F:oxidoreductase activity, acting on the CH-OH group of donors, NAD or NADP as acceptor"/>
    <property type="evidence" value="ECO:0007669"/>
    <property type="project" value="InterPro"/>
</dbReference>